<protein>
    <submittedName>
        <fullName evidence="2">Putative ovule protein</fullName>
    </submittedName>
</protein>
<proteinExistence type="predicted"/>
<dbReference type="EMBL" id="GEDG01020774">
    <property type="protein sequence ID" value="JAP18851.1"/>
    <property type="molecule type" value="Transcribed_RNA"/>
</dbReference>
<sequence length="77" mass="8714">MAKMVIVGLLLLWLLLKVGLSNKWMFTMHFSMVIFLKRCTCPFIQGLLGRGRMVLKCANCTSLYMALNRLLDNGTSS</sequence>
<keyword evidence="1" id="KW-0732">Signal</keyword>
<reference evidence="2" key="1">
    <citation type="submission" date="2015-12" db="EMBL/GenBank/DDBJ databases">
        <title>Gene expression during late stages of embryo sac development: a critical building block for successful pollen-pistil interactions.</title>
        <authorList>
            <person name="Liu Y."/>
            <person name="Joly V."/>
            <person name="Sabar M."/>
            <person name="Matton D.P."/>
        </authorList>
    </citation>
    <scope>NUCLEOTIDE SEQUENCE</scope>
</reference>
<accession>A0A0V0HFD8</accession>
<dbReference type="AlphaFoldDB" id="A0A0V0HFD8"/>
<feature type="chain" id="PRO_5006865929" evidence="1">
    <location>
        <begin position="22"/>
        <end position="77"/>
    </location>
</feature>
<organism evidence="2">
    <name type="scientific">Solanum chacoense</name>
    <name type="common">Chaco potato</name>
    <dbReference type="NCBI Taxonomy" id="4108"/>
    <lineage>
        <taxon>Eukaryota</taxon>
        <taxon>Viridiplantae</taxon>
        <taxon>Streptophyta</taxon>
        <taxon>Embryophyta</taxon>
        <taxon>Tracheophyta</taxon>
        <taxon>Spermatophyta</taxon>
        <taxon>Magnoliopsida</taxon>
        <taxon>eudicotyledons</taxon>
        <taxon>Gunneridae</taxon>
        <taxon>Pentapetalae</taxon>
        <taxon>asterids</taxon>
        <taxon>lamiids</taxon>
        <taxon>Solanales</taxon>
        <taxon>Solanaceae</taxon>
        <taxon>Solanoideae</taxon>
        <taxon>Solaneae</taxon>
        <taxon>Solanum</taxon>
    </lineage>
</organism>
<evidence type="ECO:0000313" key="2">
    <source>
        <dbReference type="EMBL" id="JAP18851.1"/>
    </source>
</evidence>
<evidence type="ECO:0000256" key="1">
    <source>
        <dbReference type="SAM" id="SignalP"/>
    </source>
</evidence>
<name>A0A0V0HFD8_SOLCH</name>
<feature type="signal peptide" evidence="1">
    <location>
        <begin position="1"/>
        <end position="21"/>
    </location>
</feature>